<dbReference type="Gene3D" id="1.10.3290.10">
    <property type="entry name" value="Fido-like domain"/>
    <property type="match status" value="1"/>
</dbReference>
<dbReference type="InterPro" id="IPR036597">
    <property type="entry name" value="Fido-like_dom_sf"/>
</dbReference>
<dbReference type="InterPro" id="IPR003812">
    <property type="entry name" value="Fido"/>
</dbReference>
<dbReference type="SUPFAM" id="SSF46785">
    <property type="entry name" value="Winged helix' DNA-binding domain"/>
    <property type="match status" value="1"/>
</dbReference>
<sequence length="356" mass="40554">MAQLDKLYRQWLDLQPLSADDEKRLKRKFMLDFNYNSNHIEGNTLTYGQTEVLLLLGEVIGSAKMKDLEEMKAHNICLNMVEREADTDEPLTETFIRQVHQVMLREDYKVYRQLPGGEPTSYTVHAGRYKTRPNSVITPTGERFEYASPEETPALMADLVQWYNNAVAEGSLTPIQLSALFHYRYIRIHPFEDGNGRIARLMVNFILRRHNWPMMVIRSKNKKAYLNALGLADAAVGPIPADGAHASLKSIAPFVEYMESALTADISSMLEFLSGDKETMWWYEGEIVRFSTPTPARILRLLQSDPNASLSTISTTLGISRSAIQKQVDNLAEKGYITRPEGKKRGWMVNINQTFD</sequence>
<dbReference type="PANTHER" id="PTHR13504:SF38">
    <property type="entry name" value="FIDO DOMAIN-CONTAINING PROTEIN"/>
    <property type="match status" value="1"/>
</dbReference>
<dbReference type="InterPro" id="IPR011991">
    <property type="entry name" value="ArsR-like_HTH"/>
</dbReference>
<dbReference type="InterPro" id="IPR036390">
    <property type="entry name" value="WH_DNA-bd_sf"/>
</dbReference>
<dbReference type="Pfam" id="PF02661">
    <property type="entry name" value="Fic"/>
    <property type="match status" value="1"/>
</dbReference>
<dbReference type="SUPFAM" id="SSF140931">
    <property type="entry name" value="Fic-like"/>
    <property type="match status" value="1"/>
</dbReference>
<organism evidence="2">
    <name type="scientific">Siphoviridae sp. ctOCb13</name>
    <dbReference type="NCBI Taxonomy" id="2825477"/>
    <lineage>
        <taxon>Viruses</taxon>
        <taxon>Duplodnaviria</taxon>
        <taxon>Heunggongvirae</taxon>
        <taxon>Uroviricota</taxon>
        <taxon>Caudoviricetes</taxon>
    </lineage>
</organism>
<dbReference type="Gene3D" id="1.10.10.10">
    <property type="entry name" value="Winged helix-like DNA-binding domain superfamily/Winged helix DNA-binding domain"/>
    <property type="match status" value="1"/>
</dbReference>
<dbReference type="Pfam" id="PF13412">
    <property type="entry name" value="HTH_24"/>
    <property type="match status" value="1"/>
</dbReference>
<evidence type="ECO:0000259" key="1">
    <source>
        <dbReference type="PROSITE" id="PS51459"/>
    </source>
</evidence>
<dbReference type="InterPro" id="IPR036388">
    <property type="entry name" value="WH-like_DNA-bd_sf"/>
</dbReference>
<accession>A0A8S5PZU2</accession>
<dbReference type="PROSITE" id="PS51459">
    <property type="entry name" value="FIDO"/>
    <property type="match status" value="1"/>
</dbReference>
<name>A0A8S5PZU2_9CAUD</name>
<reference evidence="2" key="1">
    <citation type="journal article" date="2021" name="Proc. Natl. Acad. Sci. U.S.A.">
        <title>A Catalog of Tens of Thousands of Viruses from Human Metagenomes Reveals Hidden Associations with Chronic Diseases.</title>
        <authorList>
            <person name="Tisza M.J."/>
            <person name="Buck C.B."/>
        </authorList>
    </citation>
    <scope>NUCLEOTIDE SEQUENCE</scope>
    <source>
        <strain evidence="2">CtOCb13</strain>
    </source>
</reference>
<dbReference type="CDD" id="cd00090">
    <property type="entry name" value="HTH_ARSR"/>
    <property type="match status" value="1"/>
</dbReference>
<dbReference type="InterPro" id="IPR040198">
    <property type="entry name" value="Fido_containing"/>
</dbReference>
<proteinExistence type="predicted"/>
<protein>
    <submittedName>
        <fullName evidence="2">Fic family protein</fullName>
    </submittedName>
</protein>
<dbReference type="PANTHER" id="PTHR13504">
    <property type="entry name" value="FIDO DOMAIN-CONTAINING PROTEIN DDB_G0283145"/>
    <property type="match status" value="1"/>
</dbReference>
<evidence type="ECO:0000313" key="2">
    <source>
        <dbReference type="EMBL" id="DAE12599.1"/>
    </source>
</evidence>
<dbReference type="EMBL" id="BK015555">
    <property type="protein sequence ID" value="DAE12599.1"/>
    <property type="molecule type" value="Genomic_DNA"/>
</dbReference>
<feature type="domain" description="Fido" evidence="1">
    <location>
        <begin position="91"/>
        <end position="260"/>
    </location>
</feature>